<evidence type="ECO:0000256" key="6">
    <source>
        <dbReference type="ARBA" id="ARBA00023180"/>
    </source>
</evidence>
<keyword evidence="2" id="KW-1003">Cell membrane</keyword>
<gene>
    <name evidence="12" type="ORF">VFPPC_14494</name>
</gene>
<dbReference type="EMBL" id="LSBJ02000006">
    <property type="protein sequence ID" value="OAQ62918.1"/>
    <property type="molecule type" value="Genomic_DNA"/>
</dbReference>
<dbReference type="GeneID" id="28856256"/>
<evidence type="ECO:0000256" key="2">
    <source>
        <dbReference type="ARBA" id="ARBA00022475"/>
    </source>
</evidence>
<dbReference type="InterPro" id="IPR046936">
    <property type="entry name" value="BIM1-like"/>
</dbReference>
<feature type="domain" description="Copper acquisition factor BIM1-like" evidence="11">
    <location>
        <begin position="17"/>
        <end position="159"/>
    </location>
</feature>
<organism evidence="12 13">
    <name type="scientific">Pochonia chlamydosporia 170</name>
    <dbReference type="NCBI Taxonomy" id="1380566"/>
    <lineage>
        <taxon>Eukaryota</taxon>
        <taxon>Fungi</taxon>
        <taxon>Dikarya</taxon>
        <taxon>Ascomycota</taxon>
        <taxon>Pezizomycotina</taxon>
        <taxon>Sordariomycetes</taxon>
        <taxon>Hypocreomycetidae</taxon>
        <taxon>Hypocreales</taxon>
        <taxon>Clavicipitaceae</taxon>
        <taxon>Pochonia</taxon>
    </lineage>
</organism>
<dbReference type="Proteomes" id="UP000078397">
    <property type="component" value="Unassembled WGS sequence"/>
</dbReference>
<feature type="transmembrane region" description="Helical" evidence="9">
    <location>
        <begin position="200"/>
        <end position="220"/>
    </location>
</feature>
<dbReference type="GO" id="GO:0098552">
    <property type="term" value="C:side of membrane"/>
    <property type="evidence" value="ECO:0007669"/>
    <property type="project" value="UniProtKB-KW"/>
</dbReference>
<sequence length="221" mass="22766">MLSKLVLALAAAQSATAHFGLTYPAWRADTLAEANEAKYSQWTYPCAGVPYKSGNVTDWPIGGGSLVVDLHHPWTYVFVNLGLGENATNFNISLTPQFWNATGKGTLCVEKLPVPVDVKEGTLASLQVVTSGASGSALYNCADIRFTKDAKALSNCTTTKGITVQNVTQQQSGGSGGSSGNSSTNGTSDGKPKDSAGTAMGANIIALVTVVALASGFVMGL</sequence>
<comment type="subcellular location">
    <subcellularLocation>
        <location evidence="1">Cell membrane</location>
        <topology evidence="1">Lipid-anchor</topology>
        <topology evidence="1">GPI-anchor</topology>
    </subcellularLocation>
</comment>
<proteinExistence type="predicted"/>
<evidence type="ECO:0000259" key="11">
    <source>
        <dbReference type="Pfam" id="PF20238"/>
    </source>
</evidence>
<keyword evidence="6" id="KW-0325">Glycoprotein</keyword>
<evidence type="ECO:0000256" key="10">
    <source>
        <dbReference type="SAM" id="SignalP"/>
    </source>
</evidence>
<keyword evidence="9" id="KW-1133">Transmembrane helix</keyword>
<evidence type="ECO:0000313" key="13">
    <source>
        <dbReference type="Proteomes" id="UP000078397"/>
    </source>
</evidence>
<keyword evidence="7" id="KW-0449">Lipoprotein</keyword>
<evidence type="ECO:0000256" key="8">
    <source>
        <dbReference type="SAM" id="MobiDB-lite"/>
    </source>
</evidence>
<dbReference type="InterPro" id="IPR046530">
    <property type="entry name" value="BIM1-like_dom"/>
</dbReference>
<dbReference type="PANTHER" id="PTHR34992">
    <property type="entry name" value="HYPHAL ANASTAMOSIS-7 PROTEIN"/>
    <property type="match status" value="1"/>
</dbReference>
<feature type="region of interest" description="Disordered" evidence="8">
    <location>
        <begin position="167"/>
        <end position="195"/>
    </location>
</feature>
<dbReference type="RefSeq" id="XP_018140498.1">
    <property type="nucleotide sequence ID" value="XM_018292262.1"/>
</dbReference>
<keyword evidence="5 9" id="KW-0472">Membrane</keyword>
<dbReference type="STRING" id="1380566.A0A179FBW9"/>
<evidence type="ECO:0000256" key="1">
    <source>
        <dbReference type="ARBA" id="ARBA00004609"/>
    </source>
</evidence>
<name>A0A179FBW9_METCM</name>
<dbReference type="AlphaFoldDB" id="A0A179FBW9"/>
<keyword evidence="4 10" id="KW-0732">Signal</keyword>
<reference evidence="12 13" key="1">
    <citation type="journal article" date="2016" name="PLoS Pathog.">
        <title>Biosynthesis of antibiotic leucinostatins in bio-control fungus Purpureocillium lilacinum and their inhibition on phytophthora revealed by genome mining.</title>
        <authorList>
            <person name="Wang G."/>
            <person name="Liu Z."/>
            <person name="Lin R."/>
            <person name="Li E."/>
            <person name="Mao Z."/>
            <person name="Ling J."/>
            <person name="Yang Y."/>
            <person name="Yin W.B."/>
            <person name="Xie B."/>
        </authorList>
    </citation>
    <scope>NUCLEOTIDE SEQUENCE [LARGE SCALE GENOMIC DNA]</scope>
    <source>
        <strain evidence="12">170</strain>
    </source>
</reference>
<dbReference type="OrthoDB" id="5333578at2759"/>
<feature type="signal peptide" evidence="10">
    <location>
        <begin position="1"/>
        <end position="17"/>
    </location>
</feature>
<evidence type="ECO:0000256" key="9">
    <source>
        <dbReference type="SAM" id="Phobius"/>
    </source>
</evidence>
<accession>A0A179FBW9</accession>
<dbReference type="PANTHER" id="PTHR34992:SF2">
    <property type="entry name" value="COPPER ACQUISITION FACTOR BIM1-LIKE DOMAIN-CONTAINING PROTEIN"/>
    <property type="match status" value="1"/>
</dbReference>
<evidence type="ECO:0000313" key="12">
    <source>
        <dbReference type="EMBL" id="OAQ62918.1"/>
    </source>
</evidence>
<evidence type="ECO:0000256" key="4">
    <source>
        <dbReference type="ARBA" id="ARBA00022729"/>
    </source>
</evidence>
<keyword evidence="9" id="KW-0812">Transmembrane</keyword>
<evidence type="ECO:0000256" key="7">
    <source>
        <dbReference type="ARBA" id="ARBA00023288"/>
    </source>
</evidence>
<evidence type="ECO:0000256" key="5">
    <source>
        <dbReference type="ARBA" id="ARBA00023136"/>
    </source>
</evidence>
<keyword evidence="13" id="KW-1185">Reference proteome</keyword>
<keyword evidence="3" id="KW-0336">GPI-anchor</keyword>
<protein>
    <recommendedName>
        <fullName evidence="11">Copper acquisition factor BIM1-like domain-containing protein</fullName>
    </recommendedName>
</protein>
<evidence type="ECO:0000256" key="3">
    <source>
        <dbReference type="ARBA" id="ARBA00022622"/>
    </source>
</evidence>
<dbReference type="KEGG" id="pchm:VFPPC_14494"/>
<dbReference type="GO" id="GO:0005886">
    <property type="term" value="C:plasma membrane"/>
    <property type="evidence" value="ECO:0007669"/>
    <property type="project" value="UniProtKB-SubCell"/>
</dbReference>
<feature type="chain" id="PRO_5008101497" description="Copper acquisition factor BIM1-like domain-containing protein" evidence="10">
    <location>
        <begin position="18"/>
        <end position="221"/>
    </location>
</feature>
<comment type="caution">
    <text evidence="12">The sequence shown here is derived from an EMBL/GenBank/DDBJ whole genome shotgun (WGS) entry which is preliminary data.</text>
</comment>
<dbReference type="CDD" id="cd21176">
    <property type="entry name" value="LPMO_auxiliary-like"/>
    <property type="match status" value="1"/>
</dbReference>
<dbReference type="Pfam" id="PF20238">
    <property type="entry name" value="BIM1-like_dom"/>
    <property type="match status" value="1"/>
</dbReference>